<dbReference type="AlphaFoldDB" id="A0A3M7DSJ7"/>
<accession>A0A3M7DSJ7</accession>
<evidence type="ECO:0000313" key="2">
    <source>
        <dbReference type="EMBL" id="RMY67308.1"/>
    </source>
</evidence>
<sequence length="103" mass="11362">MSEQFTERDCHILLIMLKGKGDWDYITTAGGFANRKSAQKAARRVTAKLPSPPPITGGSASSSRRRLHTTRLKKGGPKFDASAGRVKTVKKGKLFQNILRYVC</sequence>
<evidence type="ECO:0000313" key="3">
    <source>
        <dbReference type="Proteomes" id="UP000269276"/>
    </source>
</evidence>
<dbReference type="EMBL" id="QWIP01000277">
    <property type="protein sequence ID" value="RMY67308.1"/>
    <property type="molecule type" value="Genomic_DNA"/>
</dbReference>
<organism evidence="2 3">
    <name type="scientific">Hortaea werneckii</name>
    <name type="common">Black yeast</name>
    <name type="synonym">Cladosporium werneckii</name>
    <dbReference type="NCBI Taxonomy" id="91943"/>
    <lineage>
        <taxon>Eukaryota</taxon>
        <taxon>Fungi</taxon>
        <taxon>Dikarya</taxon>
        <taxon>Ascomycota</taxon>
        <taxon>Pezizomycotina</taxon>
        <taxon>Dothideomycetes</taxon>
        <taxon>Dothideomycetidae</taxon>
        <taxon>Mycosphaerellales</taxon>
        <taxon>Teratosphaeriaceae</taxon>
        <taxon>Hortaea</taxon>
    </lineage>
</organism>
<gene>
    <name evidence="2" type="ORF">D0863_07877</name>
</gene>
<dbReference type="Proteomes" id="UP000269276">
    <property type="component" value="Unassembled WGS sequence"/>
</dbReference>
<feature type="region of interest" description="Disordered" evidence="1">
    <location>
        <begin position="44"/>
        <end position="67"/>
    </location>
</feature>
<name>A0A3M7DSJ7_HORWE</name>
<protein>
    <submittedName>
        <fullName evidence="2">Uncharacterized protein</fullName>
    </submittedName>
</protein>
<dbReference type="OrthoDB" id="3905416at2759"/>
<proteinExistence type="predicted"/>
<evidence type="ECO:0000256" key="1">
    <source>
        <dbReference type="SAM" id="MobiDB-lite"/>
    </source>
</evidence>
<reference evidence="2 3" key="1">
    <citation type="journal article" date="2018" name="BMC Genomics">
        <title>Genomic evidence for intraspecific hybridization in a clonal and extremely halotolerant yeast.</title>
        <authorList>
            <person name="Gostincar C."/>
            <person name="Stajich J.E."/>
            <person name="Zupancic J."/>
            <person name="Zalar P."/>
            <person name="Gunde-Cimerman N."/>
        </authorList>
    </citation>
    <scope>NUCLEOTIDE SEQUENCE [LARGE SCALE GENOMIC DNA]</scope>
    <source>
        <strain evidence="2 3">EXF-2682</strain>
    </source>
</reference>
<dbReference type="VEuPathDB" id="FungiDB:BTJ68_11588"/>
<comment type="caution">
    <text evidence="2">The sequence shown here is derived from an EMBL/GenBank/DDBJ whole genome shotgun (WGS) entry which is preliminary data.</text>
</comment>